<dbReference type="PANTHER" id="PTHR43072">
    <property type="entry name" value="N-ACETYLTRANSFERASE"/>
    <property type="match status" value="1"/>
</dbReference>
<dbReference type="InterPro" id="IPR016181">
    <property type="entry name" value="Acyl_CoA_acyltransferase"/>
</dbReference>
<evidence type="ECO:0000259" key="1">
    <source>
        <dbReference type="PROSITE" id="PS51186"/>
    </source>
</evidence>
<dbReference type="Proteomes" id="UP000094761">
    <property type="component" value="Unassembled WGS sequence"/>
</dbReference>
<evidence type="ECO:0000313" key="2">
    <source>
        <dbReference type="EMBL" id="MDC5738466.1"/>
    </source>
</evidence>
<keyword evidence="3" id="KW-0808">Transferase</keyword>
<dbReference type="OrthoDB" id="5879933at2"/>
<evidence type="ECO:0000313" key="3">
    <source>
        <dbReference type="EMBL" id="OAN00186.1"/>
    </source>
</evidence>
<dbReference type="RefSeq" id="WP_069666133.1">
    <property type="nucleotide sequence ID" value="NZ_JAPFIM010000017.1"/>
</dbReference>
<dbReference type="CDD" id="cd04301">
    <property type="entry name" value="NAT_SF"/>
    <property type="match status" value="1"/>
</dbReference>
<accession>A0A178JE50</accession>
<reference evidence="2" key="2">
    <citation type="submission" date="2022-11" db="EMBL/GenBank/DDBJ databases">
        <title>Role of the vibriolysin VemA secreted by the emergent pathogen Vibrio europaeus in the colonization of Manila clam mucus.</title>
        <authorList>
            <person name="Martinez C."/>
            <person name="Rodriguez S."/>
            <person name="Vences A."/>
            <person name="Barja J.L."/>
            <person name="Toranzo A.E."/>
            <person name="Dubert J."/>
        </authorList>
    </citation>
    <scope>NUCLEOTIDE SEQUENCE</scope>
    <source>
        <strain evidence="2">3454</strain>
    </source>
</reference>
<dbReference type="PROSITE" id="PS51186">
    <property type="entry name" value="GNAT"/>
    <property type="match status" value="1"/>
</dbReference>
<dbReference type="GO" id="GO:0016747">
    <property type="term" value="F:acyltransferase activity, transferring groups other than amino-acyl groups"/>
    <property type="evidence" value="ECO:0007669"/>
    <property type="project" value="InterPro"/>
</dbReference>
<evidence type="ECO:0000313" key="4">
    <source>
        <dbReference type="Proteomes" id="UP000094761"/>
    </source>
</evidence>
<protein>
    <submittedName>
        <fullName evidence="2">GNAT family N-acetyltransferase</fullName>
    </submittedName>
    <submittedName>
        <fullName evidence="3">GNAT family acetyltransferase</fullName>
    </submittedName>
</protein>
<dbReference type="Gene3D" id="3.40.630.30">
    <property type="match status" value="1"/>
</dbReference>
<dbReference type="GeneID" id="78074730"/>
<sequence>MIRKAGESDHSDLVRLFILENQHNAQLASDIVRETEDVLTLEELKQILADSSQYLVVKEVDGVAVGALLGSITNTPERRWNQARLYAYLEELIVCPASRGKGIARELVDSFVHWAQSHGASSVDLHVWSNNDSAMGFYRTYGFSAKQYLMTYAKEK</sequence>
<proteinExistence type="predicted"/>
<comment type="caution">
    <text evidence="3">The sequence shown here is derived from an EMBL/GenBank/DDBJ whole genome shotgun (WGS) entry which is preliminary data.</text>
</comment>
<dbReference type="SUPFAM" id="SSF55729">
    <property type="entry name" value="Acyl-CoA N-acyltransferases (Nat)"/>
    <property type="match status" value="1"/>
</dbReference>
<keyword evidence="5" id="KW-1185">Reference proteome</keyword>
<reference evidence="3 4" key="1">
    <citation type="submission" date="2016-03" db="EMBL/GenBank/DDBJ databases">
        <title>Draft genome sequence of the Vibrio tubiashii subs. europaeus.</title>
        <authorList>
            <person name="Spinard E."/>
            <person name="Dubert J."/>
            <person name="Nelson D.R."/>
            <person name="Barja J.L."/>
        </authorList>
    </citation>
    <scope>NUCLEOTIDE SEQUENCE [LARGE SCALE GENOMIC DNA]</scope>
    <source>
        <strain evidence="4">PP-638</strain>
        <strain evidence="3">PP2-638</strain>
    </source>
</reference>
<dbReference type="EMBL" id="LUAX01000001">
    <property type="protein sequence ID" value="OAN00186.1"/>
    <property type="molecule type" value="Genomic_DNA"/>
</dbReference>
<dbReference type="InterPro" id="IPR000182">
    <property type="entry name" value="GNAT_dom"/>
</dbReference>
<dbReference type="Pfam" id="PF00583">
    <property type="entry name" value="Acetyltransf_1"/>
    <property type="match status" value="1"/>
</dbReference>
<feature type="domain" description="N-acetyltransferase" evidence="1">
    <location>
        <begin position="1"/>
        <end position="156"/>
    </location>
</feature>
<organism evidence="3 4">
    <name type="scientific">Vibrio europaeus</name>
    <dbReference type="NCBI Taxonomy" id="300876"/>
    <lineage>
        <taxon>Bacteria</taxon>
        <taxon>Pseudomonadati</taxon>
        <taxon>Pseudomonadota</taxon>
        <taxon>Gammaproteobacteria</taxon>
        <taxon>Vibrionales</taxon>
        <taxon>Vibrionaceae</taxon>
        <taxon>Vibrio</taxon>
        <taxon>Vibrio oreintalis group</taxon>
    </lineage>
</organism>
<evidence type="ECO:0000313" key="5">
    <source>
        <dbReference type="Proteomes" id="UP001150001"/>
    </source>
</evidence>
<name>A0A178JE50_9VIBR</name>
<dbReference type="Proteomes" id="UP001150001">
    <property type="component" value="Unassembled WGS sequence"/>
</dbReference>
<dbReference type="AlphaFoldDB" id="A0A178JE50"/>
<gene>
    <name evidence="3" type="ORF">AZ468_03415</name>
    <name evidence="2" type="ORF">OPW20_00205</name>
</gene>
<dbReference type="EMBL" id="JAPFIT010000003">
    <property type="protein sequence ID" value="MDC5738466.1"/>
    <property type="molecule type" value="Genomic_DNA"/>
</dbReference>